<evidence type="ECO:0000313" key="10">
    <source>
        <dbReference type="EMBL" id="TVU70079.1"/>
    </source>
</evidence>
<feature type="transmembrane region" description="Helical" evidence="8">
    <location>
        <begin position="135"/>
        <end position="160"/>
    </location>
</feature>
<organism evidence="10 11">
    <name type="scientific">Cobetia crustatorum</name>
    <dbReference type="NCBI Taxonomy" id="553385"/>
    <lineage>
        <taxon>Bacteria</taxon>
        <taxon>Pseudomonadati</taxon>
        <taxon>Pseudomonadota</taxon>
        <taxon>Gammaproteobacteria</taxon>
        <taxon>Oceanospirillales</taxon>
        <taxon>Halomonadaceae</taxon>
        <taxon>Cobetia</taxon>
    </lineage>
</organism>
<dbReference type="Gene3D" id="1.10.3720.10">
    <property type="entry name" value="MetI-like"/>
    <property type="match status" value="1"/>
</dbReference>
<evidence type="ECO:0000256" key="4">
    <source>
        <dbReference type="ARBA" id="ARBA00022692"/>
    </source>
</evidence>
<dbReference type="PANTHER" id="PTHR43163">
    <property type="entry name" value="DIPEPTIDE TRANSPORT SYSTEM PERMEASE PROTEIN DPPB-RELATED"/>
    <property type="match status" value="1"/>
</dbReference>
<dbReference type="PROSITE" id="PS50928">
    <property type="entry name" value="ABC_TM1"/>
    <property type="match status" value="1"/>
</dbReference>
<keyword evidence="5 8" id="KW-1133">Transmembrane helix</keyword>
<evidence type="ECO:0000256" key="8">
    <source>
        <dbReference type="RuleBase" id="RU363032"/>
    </source>
</evidence>
<evidence type="ECO:0000256" key="5">
    <source>
        <dbReference type="ARBA" id="ARBA00022989"/>
    </source>
</evidence>
<name>A0A558HLQ6_9GAMM</name>
<evidence type="ECO:0000256" key="7">
    <source>
        <dbReference type="ARBA" id="ARBA00024202"/>
    </source>
</evidence>
<dbReference type="EMBL" id="VNFH01000006">
    <property type="protein sequence ID" value="TVU70079.1"/>
    <property type="molecule type" value="Genomic_DNA"/>
</dbReference>
<dbReference type="AlphaFoldDB" id="A0A558HLQ6"/>
<dbReference type="InterPro" id="IPR000515">
    <property type="entry name" value="MetI-like"/>
</dbReference>
<dbReference type="CDD" id="cd06261">
    <property type="entry name" value="TM_PBP2"/>
    <property type="match status" value="1"/>
</dbReference>
<gene>
    <name evidence="10" type="ORF">FQP86_09735</name>
</gene>
<sequence length="308" mass="32590">MNIPSRLLQLLMVVLMVGGASYLMMQSLPGDASWRIAAGRYGYDALDAAAAASVRAEMGMESSGGLSFLYWLGDILRLELGTSLISGEPVWNEIRHQLGNSLSLAGAALGLSLLIGPPLGLLAGLRAGGILDRCLLAVCSLLRAIPQFLLALVLILLLAVEMGVLPAAGHGEAQHFILPALTLALGLAAVSARLARDAMAAVTQTAFHDFARWKGLTTAQTFWRHGLRHVALPLVTYLGLQFVTLVEGVVVIESIFGWPGIGHALVHAIFSRDVPMVQGTALVLGVGFVVINLLVDLLGRQLDPRGVQ</sequence>
<dbReference type="Pfam" id="PF00528">
    <property type="entry name" value="BPD_transp_1"/>
    <property type="match status" value="1"/>
</dbReference>
<evidence type="ECO:0000259" key="9">
    <source>
        <dbReference type="PROSITE" id="PS50928"/>
    </source>
</evidence>
<accession>A0A558HLQ6</accession>
<reference evidence="10 11" key="1">
    <citation type="submission" date="2019-07" db="EMBL/GenBank/DDBJ databases">
        <title>Diversity of Bacteria from Kongsfjorden, Arctic.</title>
        <authorList>
            <person name="Yu Y."/>
        </authorList>
    </citation>
    <scope>NUCLEOTIDE SEQUENCE [LARGE SCALE GENOMIC DNA]</scope>
    <source>
        <strain evidence="10 11">SM1923</strain>
    </source>
</reference>
<feature type="transmembrane region" description="Helical" evidence="8">
    <location>
        <begin position="234"/>
        <end position="256"/>
    </location>
</feature>
<feature type="transmembrane region" description="Helical" evidence="8">
    <location>
        <begin position="7"/>
        <end position="25"/>
    </location>
</feature>
<dbReference type="InterPro" id="IPR035906">
    <property type="entry name" value="MetI-like_sf"/>
</dbReference>
<dbReference type="Proteomes" id="UP000319941">
    <property type="component" value="Unassembled WGS sequence"/>
</dbReference>
<keyword evidence="2 8" id="KW-0813">Transport</keyword>
<comment type="subcellular location">
    <subcellularLocation>
        <location evidence="1 8">Cell membrane</location>
        <topology evidence="1 8">Multi-pass membrane protein</topology>
    </subcellularLocation>
</comment>
<comment type="similarity">
    <text evidence="7">Belongs to the binding-protein-dependent transport system permease family. OppBC subfamily.</text>
</comment>
<evidence type="ECO:0000256" key="3">
    <source>
        <dbReference type="ARBA" id="ARBA00022475"/>
    </source>
</evidence>
<evidence type="ECO:0000256" key="2">
    <source>
        <dbReference type="ARBA" id="ARBA00022448"/>
    </source>
</evidence>
<dbReference type="RefSeq" id="WP_035158827.1">
    <property type="nucleotide sequence ID" value="NZ_CAWOWR010000116.1"/>
</dbReference>
<feature type="transmembrane region" description="Helical" evidence="8">
    <location>
        <begin position="176"/>
        <end position="195"/>
    </location>
</feature>
<evidence type="ECO:0000313" key="11">
    <source>
        <dbReference type="Proteomes" id="UP000319941"/>
    </source>
</evidence>
<dbReference type="PANTHER" id="PTHR43163:SF6">
    <property type="entry name" value="DIPEPTIDE TRANSPORT SYSTEM PERMEASE PROTEIN DPPB-RELATED"/>
    <property type="match status" value="1"/>
</dbReference>
<keyword evidence="11" id="KW-1185">Reference proteome</keyword>
<proteinExistence type="inferred from homology"/>
<protein>
    <submittedName>
        <fullName evidence="10">ABC transporter permease</fullName>
    </submittedName>
</protein>
<feature type="domain" description="ABC transmembrane type-1" evidence="9">
    <location>
        <begin position="98"/>
        <end position="299"/>
    </location>
</feature>
<dbReference type="STRING" id="553385.GCA_000591415_00642"/>
<dbReference type="GO" id="GO:0071916">
    <property type="term" value="F:dipeptide transmembrane transporter activity"/>
    <property type="evidence" value="ECO:0007669"/>
    <property type="project" value="TreeGrafter"/>
</dbReference>
<evidence type="ECO:0000256" key="1">
    <source>
        <dbReference type="ARBA" id="ARBA00004651"/>
    </source>
</evidence>
<keyword evidence="6 8" id="KW-0472">Membrane</keyword>
<dbReference type="OrthoDB" id="9805855at2"/>
<feature type="transmembrane region" description="Helical" evidence="8">
    <location>
        <begin position="276"/>
        <end position="295"/>
    </location>
</feature>
<comment type="caution">
    <text evidence="10">The sequence shown here is derived from an EMBL/GenBank/DDBJ whole genome shotgun (WGS) entry which is preliminary data.</text>
</comment>
<keyword evidence="3" id="KW-1003">Cell membrane</keyword>
<evidence type="ECO:0000256" key="6">
    <source>
        <dbReference type="ARBA" id="ARBA00023136"/>
    </source>
</evidence>
<feature type="transmembrane region" description="Helical" evidence="8">
    <location>
        <begin position="102"/>
        <end position="123"/>
    </location>
</feature>
<dbReference type="SUPFAM" id="SSF161098">
    <property type="entry name" value="MetI-like"/>
    <property type="match status" value="1"/>
</dbReference>
<dbReference type="GO" id="GO:0005886">
    <property type="term" value="C:plasma membrane"/>
    <property type="evidence" value="ECO:0007669"/>
    <property type="project" value="UniProtKB-SubCell"/>
</dbReference>
<keyword evidence="4 8" id="KW-0812">Transmembrane</keyword>